<proteinExistence type="predicted"/>
<dbReference type="AlphaFoldDB" id="A0AAV4BSR6"/>
<keyword evidence="2" id="KW-1185">Reference proteome</keyword>
<dbReference type="Proteomes" id="UP000735302">
    <property type="component" value="Unassembled WGS sequence"/>
</dbReference>
<dbReference type="EMBL" id="BLXT01005385">
    <property type="protein sequence ID" value="GFO22447.1"/>
    <property type="molecule type" value="Genomic_DNA"/>
</dbReference>
<evidence type="ECO:0000313" key="2">
    <source>
        <dbReference type="Proteomes" id="UP000735302"/>
    </source>
</evidence>
<comment type="caution">
    <text evidence="1">The sequence shown here is derived from an EMBL/GenBank/DDBJ whole genome shotgun (WGS) entry which is preliminary data.</text>
</comment>
<protein>
    <submittedName>
        <fullName evidence="1">Uncharacterized protein</fullName>
    </submittedName>
</protein>
<sequence>MDSVESALRSAGTFLARVRPPPPAPWPNGGPESLRSACCGLCKRIVTATSVLQVSHDKSRRLQCGPTLTDTTLMYTPAPVLVALGFFTHGATKLPLPATQGPKIETHVYRSVITGGTTLYPKHNAGRRHRQNVYDHGRERALNIVGA</sequence>
<organism evidence="1 2">
    <name type="scientific">Plakobranchus ocellatus</name>
    <dbReference type="NCBI Taxonomy" id="259542"/>
    <lineage>
        <taxon>Eukaryota</taxon>
        <taxon>Metazoa</taxon>
        <taxon>Spiralia</taxon>
        <taxon>Lophotrochozoa</taxon>
        <taxon>Mollusca</taxon>
        <taxon>Gastropoda</taxon>
        <taxon>Heterobranchia</taxon>
        <taxon>Euthyneura</taxon>
        <taxon>Panpulmonata</taxon>
        <taxon>Sacoglossa</taxon>
        <taxon>Placobranchoidea</taxon>
        <taxon>Plakobranchidae</taxon>
        <taxon>Plakobranchus</taxon>
    </lineage>
</organism>
<gene>
    <name evidence="1" type="ORF">PoB_004895200</name>
</gene>
<accession>A0AAV4BSR6</accession>
<evidence type="ECO:0000313" key="1">
    <source>
        <dbReference type="EMBL" id="GFO22447.1"/>
    </source>
</evidence>
<reference evidence="1 2" key="1">
    <citation type="journal article" date="2021" name="Elife">
        <title>Chloroplast acquisition without the gene transfer in kleptoplastic sea slugs, Plakobranchus ocellatus.</title>
        <authorList>
            <person name="Maeda T."/>
            <person name="Takahashi S."/>
            <person name="Yoshida T."/>
            <person name="Shimamura S."/>
            <person name="Takaki Y."/>
            <person name="Nagai Y."/>
            <person name="Toyoda A."/>
            <person name="Suzuki Y."/>
            <person name="Arimoto A."/>
            <person name="Ishii H."/>
            <person name="Satoh N."/>
            <person name="Nishiyama T."/>
            <person name="Hasebe M."/>
            <person name="Maruyama T."/>
            <person name="Minagawa J."/>
            <person name="Obokata J."/>
            <person name="Shigenobu S."/>
        </authorList>
    </citation>
    <scope>NUCLEOTIDE SEQUENCE [LARGE SCALE GENOMIC DNA]</scope>
</reference>
<name>A0AAV4BSR6_9GAST</name>